<dbReference type="AlphaFoldDB" id="A0A3S9SIC3"/>
<organism evidence="2 3">
    <name type="scientific">Eikenella corrodens</name>
    <dbReference type="NCBI Taxonomy" id="539"/>
    <lineage>
        <taxon>Bacteria</taxon>
        <taxon>Pseudomonadati</taxon>
        <taxon>Pseudomonadota</taxon>
        <taxon>Betaproteobacteria</taxon>
        <taxon>Neisseriales</taxon>
        <taxon>Neisseriaceae</taxon>
        <taxon>Eikenella</taxon>
    </lineage>
</organism>
<sequence>MPDTTPDSTASIPPMNDEARQVLVHLMKQGVILQAEKPKLFAVLCLYQQDIRRHLGEVFLYLTLDERTGVAFVAIENQQPEYTSFGDENEEDTRSLITRRTLTLYDTLVLLGLRKHFQERETAGEQKIMVDEERLLANLAPMLPESDRASLDKRKLSGSLKRFAERKLLTAARGEEGRYQITPLIRYVVNPDFLDRMIAEYKQLAQTAPDQPAAQPTEEPPPEPEP</sequence>
<dbReference type="InterPro" id="IPR025449">
    <property type="entry name" value="JetB"/>
</dbReference>
<dbReference type="RefSeq" id="WP_126982788.1">
    <property type="nucleotide sequence ID" value="NZ_CP034670.1"/>
</dbReference>
<proteinExistence type="predicted"/>
<dbReference type="Proteomes" id="UP000282435">
    <property type="component" value="Chromosome"/>
</dbReference>
<feature type="region of interest" description="Disordered" evidence="1">
    <location>
        <begin position="204"/>
        <end position="226"/>
    </location>
</feature>
<accession>A0A3S9SIC3</accession>
<evidence type="ECO:0000256" key="1">
    <source>
        <dbReference type="SAM" id="MobiDB-lite"/>
    </source>
</evidence>
<gene>
    <name evidence="2" type="ORF">ELB75_03840</name>
</gene>
<reference evidence="2 3" key="1">
    <citation type="submission" date="2018-12" db="EMBL/GenBank/DDBJ databases">
        <title>Genome sequencing of Eikenella corrodens KCOM 3110 (= JS217).</title>
        <authorList>
            <person name="Koo J.-K."/>
            <person name="Park S.-N."/>
            <person name="Lim Y.K."/>
        </authorList>
    </citation>
    <scope>NUCLEOTIDE SEQUENCE [LARGE SCALE GENOMIC DNA]</scope>
    <source>
        <strain evidence="2 3">KCOM 3110</strain>
    </source>
</reference>
<evidence type="ECO:0000313" key="2">
    <source>
        <dbReference type="EMBL" id="AZR59236.1"/>
    </source>
</evidence>
<dbReference type="Pfam" id="PF13835">
    <property type="entry name" value="DUF4194"/>
    <property type="match status" value="1"/>
</dbReference>
<feature type="compositionally biased region" description="Low complexity" evidence="1">
    <location>
        <begin position="204"/>
        <end position="217"/>
    </location>
</feature>
<dbReference type="OrthoDB" id="8611811at2"/>
<dbReference type="EMBL" id="CP034670">
    <property type="protein sequence ID" value="AZR59236.1"/>
    <property type="molecule type" value="Genomic_DNA"/>
</dbReference>
<protein>
    <submittedName>
        <fullName evidence="2">DUF4194 domain-containing protein</fullName>
    </submittedName>
</protein>
<name>A0A3S9SIC3_EIKCO</name>
<evidence type="ECO:0000313" key="3">
    <source>
        <dbReference type="Proteomes" id="UP000282435"/>
    </source>
</evidence>